<keyword evidence="5" id="KW-0547">Nucleotide-binding</keyword>
<dbReference type="PANTHER" id="PTHR32071">
    <property type="entry name" value="TRANSCRIPTIONAL REGULATORY PROTEIN"/>
    <property type="match status" value="1"/>
</dbReference>
<evidence type="ECO:0000259" key="13">
    <source>
        <dbReference type="PROSITE" id="PS50045"/>
    </source>
</evidence>
<protein>
    <submittedName>
        <fullName evidence="14">Sigma 54-interacting transcriptional regulator</fullName>
    </submittedName>
</protein>
<dbReference type="Gene3D" id="1.10.8.60">
    <property type="match status" value="1"/>
</dbReference>
<evidence type="ECO:0000256" key="2">
    <source>
        <dbReference type="ARBA" id="ARBA00022490"/>
    </source>
</evidence>
<evidence type="ECO:0000313" key="15">
    <source>
        <dbReference type="Proteomes" id="UP001595536"/>
    </source>
</evidence>
<dbReference type="Gene3D" id="1.10.10.60">
    <property type="entry name" value="Homeodomain-like"/>
    <property type="match status" value="1"/>
</dbReference>
<evidence type="ECO:0000256" key="12">
    <source>
        <dbReference type="SAM" id="MobiDB-lite"/>
    </source>
</evidence>
<evidence type="ECO:0000256" key="4">
    <source>
        <dbReference type="ARBA" id="ARBA00022553"/>
    </source>
</evidence>
<feature type="region of interest" description="Disordered" evidence="12">
    <location>
        <begin position="1"/>
        <end position="24"/>
    </location>
</feature>
<keyword evidence="2" id="KW-0963">Cytoplasm</keyword>
<accession>A0ABV7LEU1</accession>
<dbReference type="InterPro" id="IPR027417">
    <property type="entry name" value="P-loop_NTPase"/>
</dbReference>
<keyword evidence="6" id="KW-0067">ATP-binding</keyword>
<evidence type="ECO:0000256" key="8">
    <source>
        <dbReference type="ARBA" id="ARBA00023015"/>
    </source>
</evidence>
<dbReference type="InterPro" id="IPR002078">
    <property type="entry name" value="Sigma_54_int"/>
</dbReference>
<dbReference type="SUPFAM" id="SSF46689">
    <property type="entry name" value="Homeodomain-like"/>
    <property type="match status" value="1"/>
</dbReference>
<dbReference type="PANTHER" id="PTHR32071:SF95">
    <property type="entry name" value="DNA-BINDING TRANSCRIPTIONAL REGULATOR NTRC"/>
    <property type="match status" value="1"/>
</dbReference>
<feature type="domain" description="Sigma-54 factor interaction" evidence="13">
    <location>
        <begin position="163"/>
        <end position="387"/>
    </location>
</feature>
<dbReference type="Proteomes" id="UP001595536">
    <property type="component" value="Unassembled WGS sequence"/>
</dbReference>
<keyword evidence="8" id="KW-0805">Transcription regulation</keyword>
<evidence type="ECO:0000256" key="5">
    <source>
        <dbReference type="ARBA" id="ARBA00022741"/>
    </source>
</evidence>
<keyword evidence="11" id="KW-0804">Transcription</keyword>
<keyword evidence="3" id="KW-0678">Repressor</keyword>
<proteinExistence type="predicted"/>
<gene>
    <name evidence="14" type="ORF">ACFOEX_06790</name>
</gene>
<dbReference type="InterPro" id="IPR058031">
    <property type="entry name" value="AAA_lid_NorR"/>
</dbReference>
<evidence type="ECO:0000256" key="1">
    <source>
        <dbReference type="ARBA" id="ARBA00004496"/>
    </source>
</evidence>
<dbReference type="InterPro" id="IPR009057">
    <property type="entry name" value="Homeodomain-like_sf"/>
</dbReference>
<dbReference type="Pfam" id="PF25601">
    <property type="entry name" value="AAA_lid_14"/>
    <property type="match status" value="1"/>
</dbReference>
<keyword evidence="7" id="KW-0902">Two-component regulatory system</keyword>
<evidence type="ECO:0000256" key="3">
    <source>
        <dbReference type="ARBA" id="ARBA00022491"/>
    </source>
</evidence>
<keyword evidence="15" id="KW-1185">Reference proteome</keyword>
<evidence type="ECO:0000313" key="14">
    <source>
        <dbReference type="EMBL" id="MFC3266054.1"/>
    </source>
</evidence>
<comment type="caution">
    <text evidence="14">The sequence shown here is derived from an EMBL/GenBank/DDBJ whole genome shotgun (WGS) entry which is preliminary data.</text>
</comment>
<dbReference type="InterPro" id="IPR002197">
    <property type="entry name" value="HTH_Fis"/>
</dbReference>
<keyword evidence="4" id="KW-0597">Phosphoprotein</keyword>
<dbReference type="SUPFAM" id="SSF52540">
    <property type="entry name" value="P-loop containing nucleoside triphosphate hydrolases"/>
    <property type="match status" value="1"/>
</dbReference>
<evidence type="ECO:0000256" key="6">
    <source>
        <dbReference type="ARBA" id="ARBA00022840"/>
    </source>
</evidence>
<feature type="compositionally biased region" description="Polar residues" evidence="12">
    <location>
        <begin position="1"/>
        <end position="17"/>
    </location>
</feature>
<name>A0ABV7LEU1_9HYPH</name>
<sequence length="526" mass="54163">MVTQSATSQRFRQSVSVSGAESAPPGGGALLACLDMGAADARALLAATGGRACAAGDLATALRLLREGARPAAVFVSGARDAAPVLTLLEAARAAALRDRMLAAQARLTPVDVAILQDSGVETVAGATPERQARALRERMAAAPEAPQPRRGERRLEPSLDDLAAASATFARAAAQGRRALRAGLPVLVEGEAGVGKLAFARALHAAGLRRQRPLLQLGPDAAAEGLAAAAGRLGLDLETGLIHGEAGGSLYLRDIGDWPAPAQGELMELLRRRNALRGRDGALRELKIFASARQPLIQRVGAGAVRDDLYYLLSVAPVSLPPLRNLREDLPAIVAAVLARMGAGRAAALRPGFPGAPDAEAMAALAAADWPGNIAQLRARLCHAALRAGGGPITAADVAAAQAPDAAETGGWTLAWPEDGGSGAAAPAPPCAAMCERTAACDLPDIFDGQGELRPLAEIEAGVIRFAVRHYGGQMSEVSRRLGIGRSTLYRKLRDLDLLPEREAAGPARLRAGGGDVRALAVDMA</sequence>
<dbReference type="EMBL" id="JBHRUV010000029">
    <property type="protein sequence ID" value="MFC3266054.1"/>
    <property type="molecule type" value="Genomic_DNA"/>
</dbReference>
<reference evidence="15" key="1">
    <citation type="journal article" date="2019" name="Int. J. Syst. Evol. Microbiol.">
        <title>The Global Catalogue of Microorganisms (GCM) 10K type strain sequencing project: providing services to taxonomists for standard genome sequencing and annotation.</title>
        <authorList>
            <consortium name="The Broad Institute Genomics Platform"/>
            <consortium name="The Broad Institute Genome Sequencing Center for Infectious Disease"/>
            <person name="Wu L."/>
            <person name="Ma J."/>
        </authorList>
    </citation>
    <scope>NUCLEOTIDE SEQUENCE [LARGE SCALE GENOMIC DNA]</scope>
    <source>
        <strain evidence="15">CCM 7941</strain>
    </source>
</reference>
<evidence type="ECO:0000256" key="9">
    <source>
        <dbReference type="ARBA" id="ARBA00023125"/>
    </source>
</evidence>
<keyword evidence="9" id="KW-0238">DNA-binding</keyword>
<dbReference type="Gene3D" id="3.40.50.300">
    <property type="entry name" value="P-loop containing nucleotide triphosphate hydrolases"/>
    <property type="match status" value="1"/>
</dbReference>
<keyword evidence="10" id="KW-0010">Activator</keyword>
<evidence type="ECO:0000256" key="11">
    <source>
        <dbReference type="ARBA" id="ARBA00023163"/>
    </source>
</evidence>
<dbReference type="Pfam" id="PF00158">
    <property type="entry name" value="Sigma54_activat"/>
    <property type="match status" value="1"/>
</dbReference>
<dbReference type="PROSITE" id="PS50045">
    <property type="entry name" value="SIGMA54_INTERACT_4"/>
    <property type="match status" value="1"/>
</dbReference>
<dbReference type="Pfam" id="PF02954">
    <property type="entry name" value="HTH_8"/>
    <property type="match status" value="1"/>
</dbReference>
<comment type="subcellular location">
    <subcellularLocation>
        <location evidence="1">Cytoplasm</location>
    </subcellularLocation>
</comment>
<organism evidence="14 15">
    <name type="scientific">Camelimonas abortus</name>
    <dbReference type="NCBI Taxonomy" id="1017184"/>
    <lineage>
        <taxon>Bacteria</taxon>
        <taxon>Pseudomonadati</taxon>
        <taxon>Pseudomonadota</taxon>
        <taxon>Alphaproteobacteria</taxon>
        <taxon>Hyphomicrobiales</taxon>
        <taxon>Chelatococcaceae</taxon>
        <taxon>Camelimonas</taxon>
    </lineage>
</organism>
<evidence type="ECO:0000256" key="7">
    <source>
        <dbReference type="ARBA" id="ARBA00023012"/>
    </source>
</evidence>
<evidence type="ECO:0000256" key="10">
    <source>
        <dbReference type="ARBA" id="ARBA00023159"/>
    </source>
</evidence>